<keyword evidence="6" id="KW-0832">Ubl conjugation</keyword>
<feature type="domain" description="HTH myb-type" evidence="17">
    <location>
        <begin position="615"/>
        <end position="675"/>
    </location>
</feature>
<dbReference type="FunFam" id="1.10.10.60:FF:000128">
    <property type="entry name" value="Putative ZZ-type zinc finger-containing protein 3"/>
    <property type="match status" value="1"/>
</dbReference>
<evidence type="ECO:0000256" key="10">
    <source>
        <dbReference type="ARBA" id="ARBA00023163"/>
    </source>
</evidence>
<accession>A0A9J8AJB3</accession>
<dbReference type="InterPro" id="IPR001005">
    <property type="entry name" value="SANT/Myb"/>
</dbReference>
<dbReference type="SUPFAM" id="SSF46689">
    <property type="entry name" value="Homeodomain-like"/>
    <property type="match status" value="1"/>
</dbReference>
<feature type="domain" description="Myb-like" evidence="16">
    <location>
        <begin position="615"/>
        <end position="671"/>
    </location>
</feature>
<reference evidence="18" key="2">
    <citation type="submission" date="2025-09" db="UniProtKB">
        <authorList>
            <consortium name="Ensembl"/>
        </authorList>
    </citation>
    <scope>IDENTIFICATION</scope>
</reference>
<dbReference type="InterPro" id="IPR037830">
    <property type="entry name" value="ZZZ3"/>
</dbReference>
<evidence type="ECO:0000256" key="2">
    <source>
        <dbReference type="ARBA" id="ARBA00022553"/>
    </source>
</evidence>
<feature type="compositionally biased region" description="Polar residues" evidence="15">
    <location>
        <begin position="250"/>
        <end position="260"/>
    </location>
</feature>
<comment type="subunit">
    <text evidence="13">Component of the ADA2A-containing complex (ATAC), composed of KAT14, KAT2A, TADA2L, TADA3L, ZZ3, MBIP, WDR5, YEATS2, CCDC101 and DR1. Interacts via (ZZ-type zinc finger) with histone H3 in a methylation-independent manner and acetylation on 'Lys-4' (H3K4ac) moderately enhances the interaction.</text>
</comment>
<name>A0A9J8AJB3_CYPCA</name>
<feature type="region of interest" description="Disordered" evidence="15">
    <location>
        <begin position="1"/>
        <end position="204"/>
    </location>
</feature>
<dbReference type="GO" id="GO:0008270">
    <property type="term" value="F:zinc ion binding"/>
    <property type="evidence" value="ECO:0007669"/>
    <property type="project" value="UniProtKB-KW"/>
</dbReference>
<keyword evidence="5" id="KW-0862">Zinc</keyword>
<dbReference type="Gene3D" id="1.10.10.60">
    <property type="entry name" value="Homeodomain-like"/>
    <property type="match status" value="1"/>
</dbReference>
<dbReference type="SMART" id="SM00717">
    <property type="entry name" value="SANT"/>
    <property type="match status" value="1"/>
</dbReference>
<evidence type="ECO:0000256" key="13">
    <source>
        <dbReference type="ARBA" id="ARBA00062553"/>
    </source>
</evidence>
<dbReference type="GeneTree" id="ENSGT00390000005307"/>
<feature type="compositionally biased region" description="Polar residues" evidence="15">
    <location>
        <begin position="312"/>
        <end position="330"/>
    </location>
</feature>
<feature type="compositionally biased region" description="Low complexity" evidence="15">
    <location>
        <begin position="1"/>
        <end position="14"/>
    </location>
</feature>
<feature type="region of interest" description="Disordered" evidence="15">
    <location>
        <begin position="218"/>
        <end position="261"/>
    </location>
</feature>
<evidence type="ECO:0000259" key="17">
    <source>
        <dbReference type="PROSITE" id="PS51294"/>
    </source>
</evidence>
<keyword evidence="10" id="KW-0804">Transcription</keyword>
<evidence type="ECO:0000313" key="18">
    <source>
        <dbReference type="Ensembl" id="ENSCCRP00000142666.1"/>
    </source>
</evidence>
<feature type="region of interest" description="Disordered" evidence="15">
    <location>
        <begin position="913"/>
        <end position="957"/>
    </location>
</feature>
<evidence type="ECO:0000256" key="9">
    <source>
        <dbReference type="ARBA" id="ARBA00023125"/>
    </source>
</evidence>
<feature type="compositionally biased region" description="Polar residues" evidence="15">
    <location>
        <begin position="218"/>
        <end position="232"/>
    </location>
</feature>
<reference evidence="18" key="1">
    <citation type="submission" date="2025-08" db="UniProtKB">
        <authorList>
            <consortium name="Ensembl"/>
        </authorList>
    </citation>
    <scope>IDENTIFICATION</scope>
</reference>
<dbReference type="Proteomes" id="UP001108240">
    <property type="component" value="Unplaced"/>
</dbReference>
<dbReference type="Ensembl" id="ENSCCRT00000143198.1">
    <property type="protein sequence ID" value="ENSCCRP00000142666.1"/>
    <property type="gene ID" value="ENSCCRG00000065568.1"/>
</dbReference>
<dbReference type="AlphaFoldDB" id="A0A9J8AJB3"/>
<evidence type="ECO:0000256" key="12">
    <source>
        <dbReference type="ARBA" id="ARBA00053098"/>
    </source>
</evidence>
<keyword evidence="1" id="KW-1017">Isopeptide bond</keyword>
<dbReference type="PANTHER" id="PTHR22705:SF0">
    <property type="entry name" value="ZZ-TYPE ZINC FINGER-CONTAINING PROTEIN 3"/>
    <property type="match status" value="1"/>
</dbReference>
<feature type="compositionally biased region" description="Basic and acidic residues" evidence="15">
    <location>
        <begin position="570"/>
        <end position="579"/>
    </location>
</feature>
<dbReference type="InterPro" id="IPR017930">
    <property type="entry name" value="Myb_dom"/>
</dbReference>
<evidence type="ECO:0000313" key="19">
    <source>
        <dbReference type="Proteomes" id="UP001108240"/>
    </source>
</evidence>
<feature type="compositionally biased region" description="Basic and acidic residues" evidence="15">
    <location>
        <begin position="162"/>
        <end position="172"/>
    </location>
</feature>
<evidence type="ECO:0000256" key="14">
    <source>
        <dbReference type="ARBA" id="ARBA00068620"/>
    </source>
</evidence>
<evidence type="ECO:0000256" key="6">
    <source>
        <dbReference type="ARBA" id="ARBA00022843"/>
    </source>
</evidence>
<proteinExistence type="predicted"/>
<feature type="region of interest" description="Disordered" evidence="15">
    <location>
        <begin position="566"/>
        <end position="602"/>
    </location>
</feature>
<evidence type="ECO:0000259" key="16">
    <source>
        <dbReference type="PROSITE" id="PS50090"/>
    </source>
</evidence>
<keyword evidence="8" id="KW-0805">Transcription regulation</keyword>
<evidence type="ECO:0000256" key="3">
    <source>
        <dbReference type="ARBA" id="ARBA00022723"/>
    </source>
</evidence>
<dbReference type="OMA" id="GKQNTKQ"/>
<dbReference type="CDD" id="cd00167">
    <property type="entry name" value="SANT"/>
    <property type="match status" value="1"/>
</dbReference>
<dbReference type="PROSITE" id="PS51294">
    <property type="entry name" value="HTH_MYB"/>
    <property type="match status" value="1"/>
</dbReference>
<keyword evidence="7" id="KW-0007">Acetylation</keyword>
<dbReference type="GO" id="GO:0051302">
    <property type="term" value="P:regulation of cell division"/>
    <property type="evidence" value="ECO:0007669"/>
    <property type="project" value="UniProtKB-ARBA"/>
</dbReference>
<evidence type="ECO:0000256" key="15">
    <source>
        <dbReference type="SAM" id="MobiDB-lite"/>
    </source>
</evidence>
<evidence type="ECO:0000256" key="4">
    <source>
        <dbReference type="ARBA" id="ARBA00022771"/>
    </source>
</evidence>
<dbReference type="GO" id="GO:0003677">
    <property type="term" value="F:DNA binding"/>
    <property type="evidence" value="ECO:0007669"/>
    <property type="project" value="UniProtKB-KW"/>
</dbReference>
<feature type="compositionally biased region" description="Low complexity" evidence="15">
    <location>
        <begin position="580"/>
        <end position="592"/>
    </location>
</feature>
<keyword evidence="3" id="KW-0479">Metal-binding</keyword>
<feature type="compositionally biased region" description="Basic and acidic residues" evidence="15">
    <location>
        <begin position="86"/>
        <end position="98"/>
    </location>
</feature>
<keyword evidence="4" id="KW-0863">Zinc-finger</keyword>
<keyword evidence="11" id="KW-0539">Nucleus</keyword>
<comment type="function">
    <text evidence="12">Histone H3 reader that is required for the ATAC complex-mediated maintenance of histone acetylation and gene activation. Component of the ATAC complex, a complex with histone acetyltransferase activity on histones H3 and H4.</text>
</comment>
<keyword evidence="2" id="KW-0597">Phosphoprotein</keyword>
<dbReference type="Pfam" id="PF00249">
    <property type="entry name" value="Myb_DNA-binding"/>
    <property type="match status" value="1"/>
</dbReference>
<dbReference type="PROSITE" id="PS50090">
    <property type="entry name" value="MYB_LIKE"/>
    <property type="match status" value="1"/>
</dbReference>
<keyword evidence="19" id="KW-1185">Reference proteome</keyword>
<keyword evidence="9" id="KW-0238">DNA-binding</keyword>
<protein>
    <recommendedName>
        <fullName evidence="14">ZZ-type zinc finger-containing protein 3</fullName>
    </recommendedName>
</protein>
<dbReference type="PANTHER" id="PTHR22705">
    <property type="entry name" value="ZINC FINGER, ZZ DOMAIN CONTAINING 3"/>
    <property type="match status" value="1"/>
</dbReference>
<evidence type="ECO:0000256" key="1">
    <source>
        <dbReference type="ARBA" id="ARBA00022499"/>
    </source>
</evidence>
<evidence type="ECO:0000256" key="11">
    <source>
        <dbReference type="ARBA" id="ARBA00023242"/>
    </source>
</evidence>
<sequence>MAASRSSRVTRSSVGINGLDENFCGRTLRNRSIAQPEESSLPPVPRARSPKKKQDCQQHQQVGKVAESKAEGEPLPVYGKRGLPSSEKDESDKSDSCERPSAGGGLEASPALKKAKRCPRSGESQGVEEEPSLKPESPDCAAPKENDEGAKSNLSSDPPLSLDKETEQKEDGPVEEIAPPPQAGENVKATNGLTDLHKEDSEVAALPPELCASLATLNNSPSLLNGSQAAPSSPNPIVPCSSPHRKQANESDSPQINCERNCTPEEAAEVVLSREPEMEVEVDVVGDAGLAQDELAREESTNGGFQAEPQDPSDNCLNISGETAVLTASQLPAEPPSFTEPQEHRYTLRTSPRRAAFGSGLKASSPKPSSPHIDNGSLKEESTSVSLSSEDTSHKDLPHDALGLSSEADNELSEKAGVSGEVGVSDSRVSRSTKELLAAQAEEDEEEEEDVYYFESDHLALKHNKDYQRLLQTISVLEAQRTQAILDLETLARHQKEALSDPITFVDQLQKQMEMGLPRPQRVVQLPDIAWDQYTSGRGDFEREFCDKKRKTRQLQLIFDKVGLPARPKSPVDSKKEGDSSSIYSSSLPSSDGPEHSMSSSRTQMIRGRLCDQNKPDTFNQLWTIDEQKKLEQLLLKFPPEEVESKRWQKIADELGNRTAKQVASRVQKYFIKLTKAGIPVPGRTPNVCMYSKKASSKRQHHLNKHLYRPSTFLTSYEPPVYMDDEDEHSHFFNSFQDNGADDSDEDGVPVELRHLPEYKELLELKKLKKQKLQEIQAESAVTQHVGYKFFQNGDPQAHTQTGAGLPGRNLPGQRLLLTAEHRLQLPGPQLLPCQQMTGTSSGASIQGWATAPRAFCAWLHHPSQRNAYFWARGYRRWSAPRPDLLLEGGGVGEGFGGGRGQHPAAVVKPYQVSSSNTISNQKKREERMNKRKGTPTFPIPGHLEGNTTPPFVPLFE</sequence>
<evidence type="ECO:0000256" key="5">
    <source>
        <dbReference type="ARBA" id="ARBA00022833"/>
    </source>
</evidence>
<feature type="compositionally biased region" description="Basic and acidic residues" evidence="15">
    <location>
        <begin position="131"/>
        <end position="150"/>
    </location>
</feature>
<evidence type="ECO:0000256" key="7">
    <source>
        <dbReference type="ARBA" id="ARBA00022990"/>
    </source>
</evidence>
<feature type="region of interest" description="Disordered" evidence="15">
    <location>
        <begin position="286"/>
        <end position="448"/>
    </location>
</feature>
<dbReference type="GO" id="GO:0140672">
    <property type="term" value="C:ATAC complex"/>
    <property type="evidence" value="ECO:0007669"/>
    <property type="project" value="UniProtKB-ARBA"/>
</dbReference>
<organism evidence="18 19">
    <name type="scientific">Cyprinus carpio carpio</name>
    <dbReference type="NCBI Taxonomy" id="630221"/>
    <lineage>
        <taxon>Eukaryota</taxon>
        <taxon>Metazoa</taxon>
        <taxon>Chordata</taxon>
        <taxon>Craniata</taxon>
        <taxon>Vertebrata</taxon>
        <taxon>Euteleostomi</taxon>
        <taxon>Actinopterygii</taxon>
        <taxon>Neopterygii</taxon>
        <taxon>Teleostei</taxon>
        <taxon>Ostariophysi</taxon>
        <taxon>Cypriniformes</taxon>
        <taxon>Cyprinidae</taxon>
        <taxon>Cyprininae</taxon>
        <taxon>Cyprinus</taxon>
    </lineage>
</organism>
<dbReference type="InterPro" id="IPR009057">
    <property type="entry name" value="Homeodomain-like_sf"/>
</dbReference>
<dbReference type="GO" id="GO:0051726">
    <property type="term" value="P:regulation of cell cycle"/>
    <property type="evidence" value="ECO:0007669"/>
    <property type="project" value="UniProtKB-ARBA"/>
</dbReference>
<evidence type="ECO:0000256" key="8">
    <source>
        <dbReference type="ARBA" id="ARBA00023015"/>
    </source>
</evidence>